<evidence type="ECO:0000256" key="1">
    <source>
        <dbReference type="SAM" id="Phobius"/>
    </source>
</evidence>
<feature type="transmembrane region" description="Helical" evidence="1">
    <location>
        <begin position="18"/>
        <end position="41"/>
    </location>
</feature>
<reference evidence="2" key="2">
    <citation type="journal article" date="2015" name="Data Brief">
        <title>Shoot transcriptome of the giant reed, Arundo donax.</title>
        <authorList>
            <person name="Barrero R.A."/>
            <person name="Guerrero F.D."/>
            <person name="Moolhuijzen P."/>
            <person name="Goolsby J.A."/>
            <person name="Tidwell J."/>
            <person name="Bellgard S.E."/>
            <person name="Bellgard M.I."/>
        </authorList>
    </citation>
    <scope>NUCLEOTIDE SEQUENCE</scope>
    <source>
        <tissue evidence="2">Shoot tissue taken approximately 20 cm above the soil surface</tissue>
    </source>
</reference>
<dbReference type="AlphaFoldDB" id="A0A0A9BN65"/>
<keyword evidence="1" id="KW-1133">Transmembrane helix</keyword>
<reference evidence="2" key="1">
    <citation type="submission" date="2014-09" db="EMBL/GenBank/DDBJ databases">
        <authorList>
            <person name="Magalhaes I.L.F."/>
            <person name="Oliveira U."/>
            <person name="Santos F.R."/>
            <person name="Vidigal T.H.D.A."/>
            <person name="Brescovit A.D."/>
            <person name="Santos A.J."/>
        </authorList>
    </citation>
    <scope>NUCLEOTIDE SEQUENCE</scope>
    <source>
        <tissue evidence="2">Shoot tissue taken approximately 20 cm above the soil surface</tissue>
    </source>
</reference>
<evidence type="ECO:0000313" key="2">
    <source>
        <dbReference type="EMBL" id="JAD62650.1"/>
    </source>
</evidence>
<organism evidence="2">
    <name type="scientific">Arundo donax</name>
    <name type="common">Giant reed</name>
    <name type="synonym">Donax arundinaceus</name>
    <dbReference type="NCBI Taxonomy" id="35708"/>
    <lineage>
        <taxon>Eukaryota</taxon>
        <taxon>Viridiplantae</taxon>
        <taxon>Streptophyta</taxon>
        <taxon>Embryophyta</taxon>
        <taxon>Tracheophyta</taxon>
        <taxon>Spermatophyta</taxon>
        <taxon>Magnoliopsida</taxon>
        <taxon>Liliopsida</taxon>
        <taxon>Poales</taxon>
        <taxon>Poaceae</taxon>
        <taxon>PACMAD clade</taxon>
        <taxon>Arundinoideae</taxon>
        <taxon>Arundineae</taxon>
        <taxon>Arundo</taxon>
    </lineage>
</organism>
<proteinExistence type="predicted"/>
<accession>A0A0A9BN65</accession>
<keyword evidence="1" id="KW-0812">Transmembrane</keyword>
<protein>
    <submittedName>
        <fullName evidence="2">Uncharacterized protein</fullName>
    </submittedName>
</protein>
<keyword evidence="1" id="KW-0472">Membrane</keyword>
<sequence length="50" mass="5597">MYVILICWLPFAPSASEIIGAFCCLVFIYLTASLHVFCPYLSSFNDEESA</sequence>
<name>A0A0A9BN65_ARUDO</name>
<dbReference type="EMBL" id="GBRH01235245">
    <property type="protein sequence ID" value="JAD62650.1"/>
    <property type="molecule type" value="Transcribed_RNA"/>
</dbReference>